<dbReference type="Gene3D" id="2.20.200.10">
    <property type="entry name" value="Outer membrane efflux proteins (OEP)"/>
    <property type="match status" value="1"/>
</dbReference>
<dbReference type="SUPFAM" id="SSF56954">
    <property type="entry name" value="Outer membrane efflux proteins (OEP)"/>
    <property type="match status" value="1"/>
</dbReference>
<comment type="subcellular location">
    <subcellularLocation>
        <location evidence="2">Cell outer membrane</location>
        <topology evidence="2">Lipid-anchor</topology>
    </subcellularLocation>
</comment>
<sequence length="490" mass="52122">MRPSSTLIAVMIATGLGGCSLAPKYTVPEVNAPAAYKEALKDDATGHWQPALPSEAAARGEWWKVFGDAVLDRLEAEALAGNLDLAAAAARVKEARAVERRTNADRFPGISAGVGPTRQQNAPESLGVPRNGMRPEAQTVWRAQANASYEADLFGRVASSVHAAHADTQQTEALFRSVQLVLQAEVALDYFRLRELDAELEVYGRAIQLRSETADFVRHRSEAGEVTDLEVAQSEAELASARSDAMTVQRARADAEHALAVLLGKAPAGFSLAASPLKPVVLRIPAGLPSALLERRPDVSAAERAMAAANARIGVARAAYFPSINLTGTGGYEAESLSNVFKWSSRTFLLGPLVGTAVNLPLFDGGVRKGNLEGAKARYEESVADYRGRVLLAFREVEDSLSALRILATQTTVQGDAVSAASRAFDLSKVQYEDGSVAYLNVLDSERVVLGTRLGDIRLRGEQASATVNLIRALGGGWGDTPSPVALARP</sequence>
<feature type="region of interest" description="Disordered" evidence="3">
    <location>
        <begin position="107"/>
        <end position="132"/>
    </location>
</feature>
<proteinExistence type="inferred from homology"/>
<dbReference type="InterPro" id="IPR003423">
    <property type="entry name" value="OMP_efflux"/>
</dbReference>
<dbReference type="Proteomes" id="UP000518878">
    <property type="component" value="Unassembled WGS sequence"/>
</dbReference>
<reference evidence="4 5" key="1">
    <citation type="journal article" date="2006" name="Int. J. Syst. Evol. Microbiol.">
        <title>Dyella yeojuensis sp. nov., isolated from greenhouse soil in Korea.</title>
        <authorList>
            <person name="Kim B.Y."/>
            <person name="Weon H.Y."/>
            <person name="Lee K.H."/>
            <person name="Seok S.J."/>
            <person name="Kwon S.W."/>
            <person name="Go S.J."/>
            <person name="Stackebrandt E."/>
        </authorList>
    </citation>
    <scope>NUCLEOTIDE SEQUENCE [LARGE SCALE GENOMIC DNA]</scope>
    <source>
        <strain evidence="4 5">DSM 17673</strain>
    </source>
</reference>
<evidence type="ECO:0000313" key="4">
    <source>
        <dbReference type="EMBL" id="NID14670.1"/>
    </source>
</evidence>
<evidence type="ECO:0000313" key="5">
    <source>
        <dbReference type="Proteomes" id="UP000518878"/>
    </source>
</evidence>
<comment type="similarity">
    <text evidence="1 2">Belongs to the outer membrane factor (OMF) (TC 1.B.17) family.</text>
</comment>
<keyword evidence="2" id="KW-0564">Palmitate</keyword>
<accession>A0A7X5QSU8</accession>
<dbReference type="AlphaFoldDB" id="A0A7X5QSU8"/>
<dbReference type="Gene3D" id="1.20.1600.10">
    <property type="entry name" value="Outer membrane efflux proteins (OEP)"/>
    <property type="match status" value="1"/>
</dbReference>
<name>A0A7X5QSU8_9GAMM</name>
<evidence type="ECO:0000256" key="3">
    <source>
        <dbReference type="SAM" id="MobiDB-lite"/>
    </source>
</evidence>
<keyword evidence="2" id="KW-0449">Lipoprotein</keyword>
<comment type="caution">
    <text evidence="4">The sequence shown here is derived from an EMBL/GenBank/DDBJ whole genome shotgun (WGS) entry which is preliminary data.</text>
</comment>
<gene>
    <name evidence="4" type="ORF">HBF32_04220</name>
</gene>
<dbReference type="NCBIfam" id="TIGR01845">
    <property type="entry name" value="outer_NodT"/>
    <property type="match status" value="1"/>
</dbReference>
<organism evidence="4 5">
    <name type="scientific">Luteibacter yeojuensis</name>
    <dbReference type="NCBI Taxonomy" id="345309"/>
    <lineage>
        <taxon>Bacteria</taxon>
        <taxon>Pseudomonadati</taxon>
        <taxon>Pseudomonadota</taxon>
        <taxon>Gammaproteobacteria</taxon>
        <taxon>Lysobacterales</taxon>
        <taxon>Rhodanobacteraceae</taxon>
        <taxon>Luteibacter</taxon>
    </lineage>
</organism>
<keyword evidence="2" id="KW-1134">Transmembrane beta strand</keyword>
<keyword evidence="2" id="KW-0812">Transmembrane</keyword>
<keyword evidence="2" id="KW-0472">Membrane</keyword>
<dbReference type="PROSITE" id="PS51257">
    <property type="entry name" value="PROKAR_LIPOPROTEIN"/>
    <property type="match status" value="1"/>
</dbReference>
<dbReference type="GO" id="GO:0009279">
    <property type="term" value="C:cell outer membrane"/>
    <property type="evidence" value="ECO:0007669"/>
    <property type="project" value="UniProtKB-SubCell"/>
</dbReference>
<keyword evidence="5" id="KW-1185">Reference proteome</keyword>
<dbReference type="GO" id="GO:0015562">
    <property type="term" value="F:efflux transmembrane transporter activity"/>
    <property type="evidence" value="ECO:0007669"/>
    <property type="project" value="InterPro"/>
</dbReference>
<dbReference type="RefSeq" id="WP_166698368.1">
    <property type="nucleotide sequence ID" value="NZ_JAAQTL010000001.1"/>
</dbReference>
<protein>
    <submittedName>
        <fullName evidence="4">Efflux transporter outer membrane subunit</fullName>
    </submittedName>
</protein>
<dbReference type="PANTHER" id="PTHR30203">
    <property type="entry name" value="OUTER MEMBRANE CATION EFFLUX PROTEIN"/>
    <property type="match status" value="1"/>
</dbReference>
<evidence type="ECO:0000256" key="2">
    <source>
        <dbReference type="RuleBase" id="RU362097"/>
    </source>
</evidence>
<dbReference type="InterPro" id="IPR010131">
    <property type="entry name" value="MdtP/NodT-like"/>
</dbReference>
<dbReference type="Pfam" id="PF02321">
    <property type="entry name" value="OEP"/>
    <property type="match status" value="2"/>
</dbReference>
<evidence type="ECO:0000256" key="1">
    <source>
        <dbReference type="ARBA" id="ARBA00007613"/>
    </source>
</evidence>
<dbReference type="EMBL" id="JAAQTL010000001">
    <property type="protein sequence ID" value="NID14670.1"/>
    <property type="molecule type" value="Genomic_DNA"/>
</dbReference>
<dbReference type="PANTHER" id="PTHR30203:SF33">
    <property type="entry name" value="BLR4455 PROTEIN"/>
    <property type="match status" value="1"/>
</dbReference>